<dbReference type="Gene3D" id="1.25.40.10">
    <property type="entry name" value="Tetratricopeptide repeat domain"/>
    <property type="match status" value="1"/>
</dbReference>
<gene>
    <name evidence="2" type="ORF">J2781_002163</name>
</gene>
<name>A0ABU1LEU3_9FLAO</name>
<keyword evidence="1" id="KW-0812">Transmembrane</keyword>
<evidence type="ECO:0000256" key="1">
    <source>
        <dbReference type="SAM" id="Phobius"/>
    </source>
</evidence>
<keyword evidence="1" id="KW-0472">Membrane</keyword>
<evidence type="ECO:0000313" key="3">
    <source>
        <dbReference type="Proteomes" id="UP001184853"/>
    </source>
</evidence>
<evidence type="ECO:0008006" key="4">
    <source>
        <dbReference type="Google" id="ProtNLM"/>
    </source>
</evidence>
<feature type="transmembrane region" description="Helical" evidence="1">
    <location>
        <begin position="367"/>
        <end position="386"/>
    </location>
</feature>
<evidence type="ECO:0000313" key="2">
    <source>
        <dbReference type="EMBL" id="MDR6405234.1"/>
    </source>
</evidence>
<protein>
    <recommendedName>
        <fullName evidence="4">HTH luxR-type domain-containing protein</fullName>
    </recommendedName>
</protein>
<keyword evidence="1" id="KW-1133">Transmembrane helix</keyword>
<dbReference type="SUPFAM" id="SSF46894">
    <property type="entry name" value="C-terminal effector domain of the bipartite response regulators"/>
    <property type="match status" value="1"/>
</dbReference>
<dbReference type="EMBL" id="JAVDQS010000005">
    <property type="protein sequence ID" value="MDR6405234.1"/>
    <property type="molecule type" value="Genomic_DNA"/>
</dbReference>
<comment type="caution">
    <text evidence="2">The sequence shown here is derived from an EMBL/GenBank/DDBJ whole genome shotgun (WGS) entry which is preliminary data.</text>
</comment>
<dbReference type="InterPro" id="IPR011990">
    <property type="entry name" value="TPR-like_helical_dom_sf"/>
</dbReference>
<organism evidence="2 3">
    <name type="scientific">Chryseobacterium geocarposphaerae</name>
    <dbReference type="NCBI Taxonomy" id="1416776"/>
    <lineage>
        <taxon>Bacteria</taxon>
        <taxon>Pseudomonadati</taxon>
        <taxon>Bacteroidota</taxon>
        <taxon>Flavobacteriia</taxon>
        <taxon>Flavobacteriales</taxon>
        <taxon>Weeksellaceae</taxon>
        <taxon>Chryseobacterium group</taxon>
        <taxon>Chryseobacterium</taxon>
    </lineage>
</organism>
<proteinExistence type="predicted"/>
<accession>A0ABU1LEU3</accession>
<sequence length="516" mass="59993">MKKNYNLSIFATPIIEMDMCKLLKDAFFLIVLFIFSGNLYSQKEHKKEIDSLTRSIEQNYIDGRFNQHILLKNITELYYLSKENGFAKEQLFSIFEEAKIYFINGNLIKSLSKIKEGIYLAEKQKDNNMLCHFLLLYQRLVLELDHLNLSKKVLAQAEKYNMSVPSEADRNVNEIWILLAKADLLAYSEEKVDQVKVVNLKKQAYQLTKNIPQANTFKKLSEIFSLLSLTWSQTFLPNIDEAEKNEAIIDGYLKNYPSEALIILNLMIKGKIANTKKNYPLAIEYYNQAIEKSKKTDNFPRLFKIYPLLSDSYEGLKDYEKATYYSNEFKQLVDSVDVIKKKSGDLGSISEINSEILDKKAGPNYRYIFSGLAILIVLGVVGVFIYRKRSKDFSQNIDKPDTESILSGEQQEKYSYSESKKTKELIHLAKEDINAFYVEFQKVYPTFYKSLQEQYPELNISDINFCSLIKMNFGIKEISQYTNSSIRAAEARRYRINKKMNLKSQNELYIILSMIS</sequence>
<keyword evidence="3" id="KW-1185">Reference proteome</keyword>
<dbReference type="RefSeq" id="WP_115982660.1">
    <property type="nucleotide sequence ID" value="NZ_JAVDQS010000005.1"/>
</dbReference>
<dbReference type="SUPFAM" id="SSF48452">
    <property type="entry name" value="TPR-like"/>
    <property type="match status" value="1"/>
</dbReference>
<reference evidence="2 3" key="1">
    <citation type="submission" date="2023-07" db="EMBL/GenBank/DDBJ databases">
        <title>Sorghum-associated microbial communities from plants grown in Nebraska, USA.</title>
        <authorList>
            <person name="Schachtman D."/>
        </authorList>
    </citation>
    <scope>NUCLEOTIDE SEQUENCE [LARGE SCALE GENOMIC DNA]</scope>
    <source>
        <strain evidence="2 3">DS1709</strain>
    </source>
</reference>
<dbReference type="InterPro" id="IPR016032">
    <property type="entry name" value="Sig_transdc_resp-reg_C-effctor"/>
</dbReference>
<dbReference type="Proteomes" id="UP001184853">
    <property type="component" value="Unassembled WGS sequence"/>
</dbReference>